<dbReference type="Proteomes" id="UP000095283">
    <property type="component" value="Unplaced"/>
</dbReference>
<reference evidence="2" key="1">
    <citation type="submission" date="2016-11" db="UniProtKB">
        <authorList>
            <consortium name="WormBaseParasite"/>
        </authorList>
    </citation>
    <scope>IDENTIFICATION</scope>
</reference>
<protein>
    <submittedName>
        <fullName evidence="2">Uncharacterized protein</fullName>
    </submittedName>
</protein>
<sequence length="257" mass="29845">MFQFGANVGKLLIDQRLVRFYNDPQLASSIAKGRPRLLIFKALVSVTKSLKPMSSCTFVDGSLAKCLVNIANSFRCFAFHFELIDRNCPNLFFPFLILCLKQPNLPLFLHQLNIYEISTLKKAAVEIVVKCYLLHCISPITRDDCIYLVSCICISTMFNQYSKIFVTINLLEKIPSSYRKAWLKVVEENKKDHESETNSISKIFSISHFNIEYLVLTWSKTFLLCSSTKIENYAELHYLVIMSFIYNLTKNWIYRLR</sequence>
<evidence type="ECO:0000313" key="2">
    <source>
        <dbReference type="WBParaSite" id="Hba_01321"/>
    </source>
</evidence>
<proteinExistence type="predicted"/>
<accession>A0A1I7W9I5</accession>
<dbReference type="WBParaSite" id="Hba_01321">
    <property type="protein sequence ID" value="Hba_01321"/>
    <property type="gene ID" value="Hba_01321"/>
</dbReference>
<evidence type="ECO:0000313" key="1">
    <source>
        <dbReference type="Proteomes" id="UP000095283"/>
    </source>
</evidence>
<name>A0A1I7W9I5_HETBA</name>
<keyword evidence="1" id="KW-1185">Reference proteome</keyword>
<organism evidence="1 2">
    <name type="scientific">Heterorhabditis bacteriophora</name>
    <name type="common">Entomopathogenic nematode worm</name>
    <dbReference type="NCBI Taxonomy" id="37862"/>
    <lineage>
        <taxon>Eukaryota</taxon>
        <taxon>Metazoa</taxon>
        <taxon>Ecdysozoa</taxon>
        <taxon>Nematoda</taxon>
        <taxon>Chromadorea</taxon>
        <taxon>Rhabditida</taxon>
        <taxon>Rhabditina</taxon>
        <taxon>Rhabditomorpha</taxon>
        <taxon>Strongyloidea</taxon>
        <taxon>Heterorhabditidae</taxon>
        <taxon>Heterorhabditis</taxon>
    </lineage>
</organism>
<dbReference type="AlphaFoldDB" id="A0A1I7W9I5"/>